<reference evidence="1 2" key="1">
    <citation type="submission" date="2019-07" db="EMBL/GenBank/DDBJ databases">
        <title>complete genome sequencing of Ornithinimicrobium sp. H23M54.</title>
        <authorList>
            <person name="Bae J.-W."/>
            <person name="Lee S.-Y."/>
        </authorList>
    </citation>
    <scope>NUCLEOTIDE SEQUENCE [LARGE SCALE GENOMIC DNA]</scope>
    <source>
        <strain evidence="1 2">H23M54</strain>
    </source>
</reference>
<dbReference type="PANTHER" id="PTHR37943">
    <property type="entry name" value="PROTEIN VES"/>
    <property type="match status" value="1"/>
</dbReference>
<evidence type="ECO:0000313" key="2">
    <source>
        <dbReference type="Proteomes" id="UP000315395"/>
    </source>
</evidence>
<sequence length="190" mass="20752">MQTVLHRWSDRRPVPWKNGGGITHDVASWPPGAGADDFHWRVSIADVDAPGPFSTFPGVDRIITLIEGGSMVLDLQNEGRQHTLTPGEPFAFSGDDTLACHLPEGPTRDLNVMTRRGVCSGDVSVHQVTDPLTLGGNSRRHLLVALSDAVADERTSQRTDEAWELDRLDVLEFSAAVQVRAGLVAVIRIW</sequence>
<proteinExistence type="predicted"/>
<organism evidence="1 2">
    <name type="scientific">Ornithinimicrobium ciconiae</name>
    <dbReference type="NCBI Taxonomy" id="2594265"/>
    <lineage>
        <taxon>Bacteria</taxon>
        <taxon>Bacillati</taxon>
        <taxon>Actinomycetota</taxon>
        <taxon>Actinomycetes</taxon>
        <taxon>Micrococcales</taxon>
        <taxon>Ornithinimicrobiaceae</taxon>
        <taxon>Ornithinimicrobium</taxon>
    </lineage>
</organism>
<dbReference type="InterPro" id="IPR014710">
    <property type="entry name" value="RmlC-like_jellyroll"/>
</dbReference>
<gene>
    <name evidence="1" type="ORF">FNH13_10275</name>
</gene>
<dbReference type="InterPro" id="IPR011051">
    <property type="entry name" value="RmlC_Cupin_sf"/>
</dbReference>
<dbReference type="Pfam" id="PF05962">
    <property type="entry name" value="HutD"/>
    <property type="match status" value="1"/>
</dbReference>
<dbReference type="AlphaFoldDB" id="A0A516GAX9"/>
<protein>
    <submittedName>
        <fullName evidence="1">HutD family protein</fullName>
    </submittedName>
</protein>
<dbReference type="PANTHER" id="PTHR37943:SF1">
    <property type="entry name" value="PROTEIN VES"/>
    <property type="match status" value="1"/>
</dbReference>
<dbReference type="EMBL" id="CP041616">
    <property type="protein sequence ID" value="QDO88669.1"/>
    <property type="molecule type" value="Genomic_DNA"/>
</dbReference>
<dbReference type="SUPFAM" id="SSF51182">
    <property type="entry name" value="RmlC-like cupins"/>
    <property type="match status" value="1"/>
</dbReference>
<dbReference type="Gene3D" id="2.60.120.10">
    <property type="entry name" value="Jelly Rolls"/>
    <property type="match status" value="1"/>
</dbReference>
<name>A0A516GAX9_9MICO</name>
<dbReference type="KEGG" id="orz:FNH13_10275"/>
<dbReference type="InterPro" id="IPR010282">
    <property type="entry name" value="Uncharacterised_HutD/Ves"/>
</dbReference>
<dbReference type="RefSeq" id="WP_143783346.1">
    <property type="nucleotide sequence ID" value="NZ_CP041616.1"/>
</dbReference>
<accession>A0A516GAX9</accession>
<evidence type="ECO:0000313" key="1">
    <source>
        <dbReference type="EMBL" id="QDO88669.1"/>
    </source>
</evidence>
<dbReference type="Proteomes" id="UP000315395">
    <property type="component" value="Chromosome"/>
</dbReference>
<dbReference type="CDD" id="cd20293">
    <property type="entry name" value="cupin_HutD_N"/>
    <property type="match status" value="1"/>
</dbReference>
<dbReference type="OrthoDB" id="9800082at2"/>
<keyword evidence="2" id="KW-1185">Reference proteome</keyword>